<protein>
    <recommendedName>
        <fullName evidence="4">Little elongation complex subunit 2 C-terminal domain-containing protein</fullName>
    </recommendedName>
</protein>
<feature type="compositionally biased region" description="Low complexity" evidence="1">
    <location>
        <begin position="450"/>
        <end position="466"/>
    </location>
</feature>
<proteinExistence type="predicted"/>
<feature type="compositionally biased region" description="Basic residues" evidence="1">
    <location>
        <begin position="1185"/>
        <end position="1195"/>
    </location>
</feature>
<feature type="compositionally biased region" description="Basic and acidic residues" evidence="1">
    <location>
        <begin position="212"/>
        <end position="221"/>
    </location>
</feature>
<organism evidence="2 3">
    <name type="scientific">Mortierella hygrophila</name>
    <dbReference type="NCBI Taxonomy" id="979708"/>
    <lineage>
        <taxon>Eukaryota</taxon>
        <taxon>Fungi</taxon>
        <taxon>Fungi incertae sedis</taxon>
        <taxon>Mucoromycota</taxon>
        <taxon>Mortierellomycotina</taxon>
        <taxon>Mortierellomycetes</taxon>
        <taxon>Mortierellales</taxon>
        <taxon>Mortierellaceae</taxon>
        <taxon>Mortierella</taxon>
    </lineage>
</organism>
<feature type="compositionally biased region" description="Basic and acidic residues" evidence="1">
    <location>
        <begin position="86"/>
        <end position="153"/>
    </location>
</feature>
<dbReference type="EMBL" id="JAAAXW010000018">
    <property type="protein sequence ID" value="KAF9549513.1"/>
    <property type="molecule type" value="Genomic_DNA"/>
</dbReference>
<reference evidence="2" key="1">
    <citation type="journal article" date="2020" name="Fungal Divers.">
        <title>Resolving the Mortierellaceae phylogeny through synthesis of multi-gene phylogenetics and phylogenomics.</title>
        <authorList>
            <person name="Vandepol N."/>
            <person name="Liber J."/>
            <person name="Desiro A."/>
            <person name="Na H."/>
            <person name="Kennedy M."/>
            <person name="Barry K."/>
            <person name="Grigoriev I.V."/>
            <person name="Miller A.N."/>
            <person name="O'Donnell K."/>
            <person name="Stajich J.E."/>
            <person name="Bonito G."/>
        </authorList>
    </citation>
    <scope>NUCLEOTIDE SEQUENCE</scope>
    <source>
        <strain evidence="2">NRRL 2591</strain>
    </source>
</reference>
<gene>
    <name evidence="2" type="ORF">EC957_003463</name>
</gene>
<evidence type="ECO:0000313" key="3">
    <source>
        <dbReference type="Proteomes" id="UP000723463"/>
    </source>
</evidence>
<feature type="compositionally biased region" description="Low complexity" evidence="1">
    <location>
        <begin position="18"/>
        <end position="32"/>
    </location>
</feature>
<evidence type="ECO:0008006" key="4">
    <source>
        <dbReference type="Google" id="ProtNLM"/>
    </source>
</evidence>
<feature type="compositionally biased region" description="Basic residues" evidence="1">
    <location>
        <begin position="60"/>
        <end position="74"/>
    </location>
</feature>
<name>A0A9P6K6M5_9FUNG</name>
<feature type="compositionally biased region" description="Low complexity" evidence="1">
    <location>
        <begin position="263"/>
        <end position="292"/>
    </location>
</feature>
<dbReference type="GO" id="GO:0045945">
    <property type="term" value="P:positive regulation of transcription by RNA polymerase III"/>
    <property type="evidence" value="ECO:0007669"/>
    <property type="project" value="TreeGrafter"/>
</dbReference>
<feature type="compositionally biased region" description="Gly residues" evidence="1">
    <location>
        <begin position="1124"/>
        <end position="1135"/>
    </location>
</feature>
<feature type="region of interest" description="Disordered" evidence="1">
    <location>
        <begin position="795"/>
        <end position="823"/>
    </location>
</feature>
<dbReference type="AlphaFoldDB" id="A0A9P6K6M5"/>
<dbReference type="PANTHER" id="PTHR14633:SF3">
    <property type="entry name" value="LITTLE ELONGATION COMPLEX SUBUNIT 2"/>
    <property type="match status" value="1"/>
</dbReference>
<dbReference type="GO" id="GO:0042795">
    <property type="term" value="P:snRNA transcription by RNA polymerase II"/>
    <property type="evidence" value="ECO:0007669"/>
    <property type="project" value="TreeGrafter"/>
</dbReference>
<feature type="region of interest" description="Disordered" evidence="1">
    <location>
        <begin position="836"/>
        <end position="899"/>
    </location>
</feature>
<keyword evidence="3" id="KW-1185">Reference proteome</keyword>
<comment type="caution">
    <text evidence="2">The sequence shown here is derived from an EMBL/GenBank/DDBJ whole genome shotgun (WGS) entry which is preliminary data.</text>
</comment>
<feature type="region of interest" description="Disordered" evidence="1">
    <location>
        <begin position="377"/>
        <end position="418"/>
    </location>
</feature>
<feature type="region of interest" description="Disordered" evidence="1">
    <location>
        <begin position="1073"/>
        <end position="1202"/>
    </location>
</feature>
<feature type="compositionally biased region" description="Low complexity" evidence="1">
    <location>
        <begin position="404"/>
        <end position="418"/>
    </location>
</feature>
<feature type="compositionally biased region" description="Gly residues" evidence="1">
    <location>
        <begin position="1173"/>
        <end position="1184"/>
    </location>
</feature>
<accession>A0A9P6K6M5</accession>
<feature type="region of interest" description="Disordered" evidence="1">
    <location>
        <begin position="1"/>
        <end position="292"/>
    </location>
</feature>
<feature type="compositionally biased region" description="Basic residues" evidence="1">
    <location>
        <begin position="1"/>
        <end position="10"/>
    </location>
</feature>
<feature type="region of interest" description="Disordered" evidence="1">
    <location>
        <begin position="326"/>
        <end position="361"/>
    </location>
</feature>
<sequence>MEKRVTRHSSTHATKASTDTTAPPTVTPVDAPNGSKRGRGRGRGARAGGRQASTGAADRRRGRGRSATRGRKRGVGAAGETSAPEETDHEHEHENEQADSDHGHDSESERGHETGKGPEQKEEEPEKDKALAKIQESEREQESNNSEEHRGDDSQDEDSSSSGSESESEEDEVSLSKDKDDSNAMDVDSNGTPNAAITSTKNTAAVSQAKQDGMEEDRQPIKDNSASGAFEEVSSLPFISPTFPPNFDTKEVEPMPLDSNDLPAPTASSSSASSTTVKSKSATASSTGATTAVSRGGFFLDETIYNKLSIGGAERIAELYMLKKRRREKGVSPEPVPRLLSDTEAEAPSTKPKRRTSKSATTLISAAPTAITAITATTTTTRSKPPVVSTHAPVAAPTTSSEDQAAQAPTSAPLAAPAQSSTVNLNDLIASASSYKSEIISISDKANKAQQPPIQQQQPQQQQQQQSTIAVIKPADMRYHHPCIGAHQYRSSLTREEHRRYMMYDGVLRRQKTPGAPQLGQEDRALFGLLQERVEAERLRVRQWCDSECRSRVISYFNPLIRDALAPKFKRGRARVKEEYPQYFDFVHSIGLRLPGVPSTTKEPMLSRAQLEEPETGSAEAKINKPAAALRRRGLLHRTGKICPVSLAKPILPTDENGVPYDKTIDVVDSYWNHSASPAPAADRRRGPMPFKRPATSVAKDPIAKDFVKEQNVHIALASSVMVALAKTLPSLANEWEIPVTVVLEEDAAGVMQKRIYIDKPLLPKRMTTLEITQAFYDGALKKLSLVGSSSSDVSVLEPQQDNSAGAGTSASISTQPHSNQAPVVEQRDIEMQDVADKQEGATSPKDVEMEEAEDKEAEKTNSPSETPAAAAATDKDSKGEDEDVGVLGSQFSGKAADEGSADNFEYSLWTFGDMRLLIRNRLHGYINNTIPHRQVVIKSILDYVPDIGVAEPGKSTMAGWWMSTWVRDDRLLALGRVDVSRNQFVRYPDQLPPTYQTDNPLGGAFSDLPSISIKDTSALKVQDREIWDWIKPNMRLIHYILGKLQLLGAGQYILAHKRHDVSANVYRAVKAPSGEQASGVRDESQSSSSSNAAAQHKGQYDLHAAHASSPQPLSDAKVESSGGLSGRGGSSGGGADDDLLLRWIGTPDQIPGTFPYEPESDTSFKKGKRGRGGGGAGGGGGGRGNKRKRGRGATKKAGTAE</sequence>
<feature type="region of interest" description="Disordered" evidence="1">
    <location>
        <begin position="444"/>
        <end position="467"/>
    </location>
</feature>
<feature type="compositionally biased region" description="Low complexity" evidence="1">
    <location>
        <begin position="804"/>
        <end position="815"/>
    </location>
</feature>
<evidence type="ECO:0000256" key="1">
    <source>
        <dbReference type="SAM" id="MobiDB-lite"/>
    </source>
</evidence>
<feature type="region of interest" description="Disordered" evidence="1">
    <location>
        <begin position="601"/>
        <end position="624"/>
    </location>
</feature>
<dbReference type="GO" id="GO:0042796">
    <property type="term" value="P:snRNA transcription by RNA polymerase III"/>
    <property type="evidence" value="ECO:0007669"/>
    <property type="project" value="TreeGrafter"/>
</dbReference>
<feature type="compositionally biased region" description="Low complexity" evidence="1">
    <location>
        <begin position="1086"/>
        <end position="1096"/>
    </location>
</feature>
<evidence type="ECO:0000313" key="2">
    <source>
        <dbReference type="EMBL" id="KAF9549513.1"/>
    </source>
</evidence>
<feature type="compositionally biased region" description="Polar residues" evidence="1">
    <location>
        <begin position="189"/>
        <end position="210"/>
    </location>
</feature>
<dbReference type="PANTHER" id="PTHR14633">
    <property type="entry name" value="LITTLE ELONGATION COMPLEX SUBUNIT 2"/>
    <property type="match status" value="1"/>
</dbReference>
<dbReference type="Proteomes" id="UP000723463">
    <property type="component" value="Unassembled WGS sequence"/>
</dbReference>
<feature type="region of interest" description="Disordered" evidence="1">
    <location>
        <begin position="677"/>
        <end position="696"/>
    </location>
</feature>